<sequence length="226" mass="24968">MMFTYISISCKAPPLCLVSHDSLTQCRRQELHIVLQTTHHTVFHIQIQVVHVNIVQISSIHVICVSFIIDISSESVLEVSTSPKSIIDISTLIMFTIHIDKSDNNIIDVSRYSSIDTIHISVPISLVHSSPHLIICSVCQDLPDIISQTIHAFGFLSVRCGISNRPSFNHFLFGYVIHGIIRVASSYVVVLVRGFQTLNDIVFICHTAAAALDLILCGDEPPIGVS</sequence>
<dbReference type="EMBL" id="HBUF01643626">
    <property type="protein sequence ID" value="CAG6785421.1"/>
    <property type="molecule type" value="Transcribed_RNA"/>
</dbReference>
<accession>A0A8D9BQ16</accession>
<organism evidence="1">
    <name type="scientific">Cacopsylla melanoneura</name>
    <dbReference type="NCBI Taxonomy" id="428564"/>
    <lineage>
        <taxon>Eukaryota</taxon>
        <taxon>Metazoa</taxon>
        <taxon>Ecdysozoa</taxon>
        <taxon>Arthropoda</taxon>
        <taxon>Hexapoda</taxon>
        <taxon>Insecta</taxon>
        <taxon>Pterygota</taxon>
        <taxon>Neoptera</taxon>
        <taxon>Paraneoptera</taxon>
        <taxon>Hemiptera</taxon>
        <taxon>Sternorrhyncha</taxon>
        <taxon>Psylloidea</taxon>
        <taxon>Psyllidae</taxon>
        <taxon>Psyllinae</taxon>
        <taxon>Cacopsylla</taxon>
    </lineage>
</organism>
<reference evidence="1" key="1">
    <citation type="submission" date="2021-05" db="EMBL/GenBank/DDBJ databases">
        <authorList>
            <person name="Alioto T."/>
            <person name="Alioto T."/>
            <person name="Gomez Garrido J."/>
        </authorList>
    </citation>
    <scope>NUCLEOTIDE SEQUENCE</scope>
</reference>
<dbReference type="AlphaFoldDB" id="A0A8D9BQ16"/>
<protein>
    <submittedName>
        <fullName evidence="1">Uncharacterized protein</fullName>
    </submittedName>
</protein>
<proteinExistence type="predicted"/>
<name>A0A8D9BQ16_9HEMI</name>
<evidence type="ECO:0000313" key="1">
    <source>
        <dbReference type="EMBL" id="CAG6785421.1"/>
    </source>
</evidence>